<evidence type="ECO:0000259" key="2">
    <source>
        <dbReference type="Pfam" id="PF14111"/>
    </source>
</evidence>
<gene>
    <name evidence="4" type="primary">LOC107457649</name>
</gene>
<keyword evidence="3" id="KW-1185">Reference proteome</keyword>
<protein>
    <submittedName>
        <fullName evidence="4">Uncharacterized protein LOC107457649</fullName>
    </submittedName>
</protein>
<dbReference type="AlphaFoldDB" id="A0A6P4AZ59"/>
<feature type="region of interest" description="Disordered" evidence="1">
    <location>
        <begin position="208"/>
        <end position="227"/>
    </location>
</feature>
<evidence type="ECO:0000256" key="1">
    <source>
        <dbReference type="SAM" id="MobiDB-lite"/>
    </source>
</evidence>
<sequence>MEEAKEILAKPYKDAIVIKALGKNFSYTVITHKLKGVWRIKGGYEVLDVGFGYFLVKFNLLEDREKVILRRPWMIIGSYVAVKLWSSSFRPCENTFGSTMVWIRITSLNINYYQEKVMKMIASAVRKPIRIDLATKSAERGKYARVCVQINLRLPVIKRIQVDGHMYDIEFEHLNLICEKCSYFGHVTRECAKENNNGIEKESTVKEKNLPSQFSVDNNGKTAEGSQIPVKNQNSTFEFGFNAKSIPIMEKHGAADLVHDNLQEA</sequence>
<organism evidence="3 4">
    <name type="scientific">Arachis duranensis</name>
    <name type="common">Wild peanut</name>
    <dbReference type="NCBI Taxonomy" id="130453"/>
    <lineage>
        <taxon>Eukaryota</taxon>
        <taxon>Viridiplantae</taxon>
        <taxon>Streptophyta</taxon>
        <taxon>Embryophyta</taxon>
        <taxon>Tracheophyta</taxon>
        <taxon>Spermatophyta</taxon>
        <taxon>Magnoliopsida</taxon>
        <taxon>eudicotyledons</taxon>
        <taxon>Gunneridae</taxon>
        <taxon>Pentapetalae</taxon>
        <taxon>rosids</taxon>
        <taxon>fabids</taxon>
        <taxon>Fabales</taxon>
        <taxon>Fabaceae</taxon>
        <taxon>Papilionoideae</taxon>
        <taxon>50 kb inversion clade</taxon>
        <taxon>dalbergioids sensu lato</taxon>
        <taxon>Dalbergieae</taxon>
        <taxon>Pterocarpus clade</taxon>
        <taxon>Arachis</taxon>
    </lineage>
</organism>
<feature type="domain" description="DUF4283" evidence="2">
    <location>
        <begin position="13"/>
        <end position="91"/>
    </location>
</feature>
<dbReference type="Proteomes" id="UP000515211">
    <property type="component" value="Chromosome 7"/>
</dbReference>
<feature type="compositionally biased region" description="Polar residues" evidence="1">
    <location>
        <begin position="210"/>
        <end position="227"/>
    </location>
</feature>
<dbReference type="RefSeq" id="XP_015931305.1">
    <property type="nucleotide sequence ID" value="XM_016075819.1"/>
</dbReference>
<dbReference type="GeneID" id="107457649"/>
<dbReference type="PANTHER" id="PTHR31286:SF171">
    <property type="entry name" value="CCHC-TYPE DOMAIN-CONTAINING PROTEIN"/>
    <property type="match status" value="1"/>
</dbReference>
<reference evidence="3" key="1">
    <citation type="journal article" date="2016" name="Nat. Genet.">
        <title>The genome sequences of Arachis duranensis and Arachis ipaensis, the diploid ancestors of cultivated peanut.</title>
        <authorList>
            <person name="Bertioli D.J."/>
            <person name="Cannon S.B."/>
            <person name="Froenicke L."/>
            <person name="Huang G."/>
            <person name="Farmer A.D."/>
            <person name="Cannon E.K."/>
            <person name="Liu X."/>
            <person name="Gao D."/>
            <person name="Clevenger J."/>
            <person name="Dash S."/>
            <person name="Ren L."/>
            <person name="Moretzsohn M.C."/>
            <person name="Shirasawa K."/>
            <person name="Huang W."/>
            <person name="Vidigal B."/>
            <person name="Abernathy B."/>
            <person name="Chu Y."/>
            <person name="Niederhuth C.E."/>
            <person name="Umale P."/>
            <person name="Araujo A.C."/>
            <person name="Kozik A."/>
            <person name="Kim K.D."/>
            <person name="Burow M.D."/>
            <person name="Varshney R.K."/>
            <person name="Wang X."/>
            <person name="Zhang X."/>
            <person name="Barkley N."/>
            <person name="Guimaraes P.M."/>
            <person name="Isobe S."/>
            <person name="Guo B."/>
            <person name="Liao B."/>
            <person name="Stalker H.T."/>
            <person name="Schmitz R.J."/>
            <person name="Scheffler B.E."/>
            <person name="Leal-Bertioli S.C."/>
            <person name="Xun X."/>
            <person name="Jackson S.A."/>
            <person name="Michelmore R."/>
            <person name="Ozias-Akins P."/>
        </authorList>
    </citation>
    <scope>NUCLEOTIDE SEQUENCE [LARGE SCALE GENOMIC DNA]</scope>
    <source>
        <strain evidence="3">cv. V14167</strain>
    </source>
</reference>
<accession>A0A6P4AZ59</accession>
<dbReference type="InterPro" id="IPR025558">
    <property type="entry name" value="DUF4283"/>
</dbReference>
<reference evidence="4" key="2">
    <citation type="submission" date="2025-08" db="UniProtKB">
        <authorList>
            <consortium name="RefSeq"/>
        </authorList>
    </citation>
    <scope>IDENTIFICATION</scope>
    <source>
        <tissue evidence="4">Whole plant</tissue>
    </source>
</reference>
<dbReference type="InterPro" id="IPR040256">
    <property type="entry name" value="At4g02000-like"/>
</dbReference>
<proteinExistence type="predicted"/>
<dbReference type="KEGG" id="adu:107457649"/>
<dbReference type="PANTHER" id="PTHR31286">
    <property type="entry name" value="GLYCINE-RICH CELL WALL STRUCTURAL PROTEIN 1.8-LIKE"/>
    <property type="match status" value="1"/>
</dbReference>
<evidence type="ECO:0000313" key="4">
    <source>
        <dbReference type="RefSeq" id="XP_015931305.1"/>
    </source>
</evidence>
<dbReference type="OrthoDB" id="1399756at2759"/>
<evidence type="ECO:0000313" key="3">
    <source>
        <dbReference type="Proteomes" id="UP000515211"/>
    </source>
</evidence>
<dbReference type="Pfam" id="PF14111">
    <property type="entry name" value="DUF4283"/>
    <property type="match status" value="1"/>
</dbReference>
<name>A0A6P4AZ59_ARADU</name>